<keyword evidence="1" id="KW-0812">Transmembrane</keyword>
<dbReference type="Proteomes" id="UP001152872">
    <property type="component" value="Unassembled WGS sequence"/>
</dbReference>
<dbReference type="EMBL" id="VBTY01000121">
    <property type="protein sequence ID" value="MDG3495741.1"/>
    <property type="molecule type" value="Genomic_DNA"/>
</dbReference>
<name>A0A9X4M8G7_9CYAN</name>
<dbReference type="AlphaFoldDB" id="A0A9X4M8G7"/>
<feature type="transmembrane region" description="Helical" evidence="1">
    <location>
        <begin position="42"/>
        <end position="62"/>
    </location>
</feature>
<feature type="transmembrane region" description="Helical" evidence="1">
    <location>
        <begin position="12"/>
        <end position="30"/>
    </location>
</feature>
<accession>A0A9X4M8G7</accession>
<protein>
    <submittedName>
        <fullName evidence="2">Uncharacterized protein</fullName>
    </submittedName>
</protein>
<evidence type="ECO:0000313" key="2">
    <source>
        <dbReference type="EMBL" id="MDG3495741.1"/>
    </source>
</evidence>
<keyword evidence="1" id="KW-1133">Transmembrane helix</keyword>
<keyword evidence="3" id="KW-1185">Reference proteome</keyword>
<organism evidence="2 3">
    <name type="scientific">Pseudanabaena catenata USMAC16</name>
    <dbReference type="NCBI Taxonomy" id="1855837"/>
    <lineage>
        <taxon>Bacteria</taxon>
        <taxon>Bacillati</taxon>
        <taxon>Cyanobacteriota</taxon>
        <taxon>Cyanophyceae</taxon>
        <taxon>Pseudanabaenales</taxon>
        <taxon>Pseudanabaenaceae</taxon>
        <taxon>Pseudanabaena</taxon>
    </lineage>
</organism>
<comment type="caution">
    <text evidence="2">The sequence shown here is derived from an EMBL/GenBank/DDBJ whole genome shotgun (WGS) entry which is preliminary data.</text>
</comment>
<gene>
    <name evidence="2" type="ORF">FEV09_14420</name>
</gene>
<reference evidence="2" key="1">
    <citation type="submission" date="2019-05" db="EMBL/GenBank/DDBJ databases">
        <title>Whole genome sequencing of Pseudanabaena catenata USMAC16.</title>
        <authorList>
            <person name="Khan Z."/>
            <person name="Omar W.M."/>
            <person name="Convey P."/>
            <person name="Merican F."/>
            <person name="Najimudin N."/>
        </authorList>
    </citation>
    <scope>NUCLEOTIDE SEQUENCE</scope>
    <source>
        <strain evidence="2">USMAC16</strain>
    </source>
</reference>
<evidence type="ECO:0000256" key="1">
    <source>
        <dbReference type="SAM" id="Phobius"/>
    </source>
</evidence>
<sequence>MNVSDKLRSLTYSLDIQMVGVYFWCGNFVIQFGGTEVDDEPFYYPFVVPTFIGFGFVLPNYFSWHTPFDQLKNIIV</sequence>
<evidence type="ECO:0000313" key="3">
    <source>
        <dbReference type="Proteomes" id="UP001152872"/>
    </source>
</evidence>
<keyword evidence="1" id="KW-0472">Membrane</keyword>
<dbReference type="RefSeq" id="WP_009627882.1">
    <property type="nucleotide sequence ID" value="NZ_VBTY01000121.1"/>
</dbReference>
<proteinExistence type="predicted"/>